<accession>A0A6A4HCZ5</accession>
<evidence type="ECO:0000313" key="2">
    <source>
        <dbReference type="Proteomes" id="UP000799118"/>
    </source>
</evidence>
<organism evidence="1 2">
    <name type="scientific">Gymnopus androsaceus JB14</name>
    <dbReference type="NCBI Taxonomy" id="1447944"/>
    <lineage>
        <taxon>Eukaryota</taxon>
        <taxon>Fungi</taxon>
        <taxon>Dikarya</taxon>
        <taxon>Basidiomycota</taxon>
        <taxon>Agaricomycotina</taxon>
        <taxon>Agaricomycetes</taxon>
        <taxon>Agaricomycetidae</taxon>
        <taxon>Agaricales</taxon>
        <taxon>Marasmiineae</taxon>
        <taxon>Omphalotaceae</taxon>
        <taxon>Gymnopus</taxon>
    </lineage>
</organism>
<reference evidence="1" key="1">
    <citation type="journal article" date="2019" name="Environ. Microbiol.">
        <title>Fungal ecological strategies reflected in gene transcription - a case study of two litter decomposers.</title>
        <authorList>
            <person name="Barbi F."/>
            <person name="Kohler A."/>
            <person name="Barry K."/>
            <person name="Baskaran P."/>
            <person name="Daum C."/>
            <person name="Fauchery L."/>
            <person name="Ihrmark K."/>
            <person name="Kuo A."/>
            <person name="LaButti K."/>
            <person name="Lipzen A."/>
            <person name="Morin E."/>
            <person name="Grigoriev I.V."/>
            <person name="Henrissat B."/>
            <person name="Lindahl B."/>
            <person name="Martin F."/>
        </authorList>
    </citation>
    <scope>NUCLEOTIDE SEQUENCE</scope>
    <source>
        <strain evidence="1">JB14</strain>
    </source>
</reference>
<sequence>LHSHAVNHYKRVLQLAEKEEYETGQSNAGHAKEAAYNLSLIYILTGATPLAEMLYRRWLSL</sequence>
<dbReference type="EMBL" id="ML769517">
    <property type="protein sequence ID" value="KAE9396202.1"/>
    <property type="molecule type" value="Genomic_DNA"/>
</dbReference>
<proteinExistence type="predicted"/>
<feature type="non-terminal residue" evidence="1">
    <location>
        <position position="1"/>
    </location>
</feature>
<keyword evidence="2" id="KW-1185">Reference proteome</keyword>
<gene>
    <name evidence="1" type="ORF">BT96DRAFT_824985</name>
</gene>
<protein>
    <submittedName>
        <fullName evidence="1">Uncharacterized protein</fullName>
    </submittedName>
</protein>
<name>A0A6A4HCZ5_9AGAR</name>
<dbReference type="Proteomes" id="UP000799118">
    <property type="component" value="Unassembled WGS sequence"/>
</dbReference>
<evidence type="ECO:0000313" key="1">
    <source>
        <dbReference type="EMBL" id="KAE9396202.1"/>
    </source>
</evidence>
<dbReference type="AlphaFoldDB" id="A0A6A4HCZ5"/>
<dbReference type="OrthoDB" id="9991317at2759"/>